<organism evidence="3 4">
    <name type="scientific">Parvibaculum lavamentivorans (strain DS-1 / DSM 13023 / NCIMB 13966)</name>
    <dbReference type="NCBI Taxonomy" id="402881"/>
    <lineage>
        <taxon>Bacteria</taxon>
        <taxon>Pseudomonadati</taxon>
        <taxon>Pseudomonadota</taxon>
        <taxon>Alphaproteobacteria</taxon>
        <taxon>Hyphomicrobiales</taxon>
        <taxon>Parvibaculaceae</taxon>
        <taxon>Parvibaculum</taxon>
    </lineage>
</organism>
<dbReference type="Pfam" id="PF04371">
    <property type="entry name" value="PAD_porph"/>
    <property type="match status" value="1"/>
</dbReference>
<dbReference type="Proteomes" id="UP000006377">
    <property type="component" value="Chromosome"/>
</dbReference>
<dbReference type="InterPro" id="IPR007466">
    <property type="entry name" value="Peptidyl-Arg-deiminase_porph"/>
</dbReference>
<gene>
    <name evidence="2" type="primary">aguA</name>
    <name evidence="3" type="ordered locus">Plav_2804</name>
</gene>
<proteinExistence type="inferred from homology"/>
<dbReference type="GO" id="GO:0047632">
    <property type="term" value="F:agmatine deiminase activity"/>
    <property type="evidence" value="ECO:0007669"/>
    <property type="project" value="UniProtKB-UniRule"/>
</dbReference>
<dbReference type="PANTHER" id="PTHR31377">
    <property type="entry name" value="AGMATINE DEIMINASE-RELATED"/>
    <property type="match status" value="1"/>
</dbReference>
<dbReference type="KEGG" id="pla:Plav_2804"/>
<accession>A7HWX9</accession>
<dbReference type="RefSeq" id="WP_012111727.1">
    <property type="nucleotide sequence ID" value="NC_009719.1"/>
</dbReference>
<evidence type="ECO:0000313" key="4">
    <source>
        <dbReference type="Proteomes" id="UP000006377"/>
    </source>
</evidence>
<evidence type="ECO:0000256" key="1">
    <source>
        <dbReference type="ARBA" id="ARBA00022801"/>
    </source>
</evidence>
<dbReference type="GO" id="GO:0009446">
    <property type="term" value="P:putrescine biosynthetic process"/>
    <property type="evidence" value="ECO:0007669"/>
    <property type="project" value="InterPro"/>
</dbReference>
<dbReference type="HAMAP" id="MF_01841">
    <property type="entry name" value="Agmatine_deimin"/>
    <property type="match status" value="1"/>
</dbReference>
<comment type="similarity">
    <text evidence="2">Belongs to the agmatine deiminase family.</text>
</comment>
<dbReference type="Gene3D" id="3.75.10.10">
    <property type="entry name" value="L-arginine/glycine Amidinotransferase, Chain A"/>
    <property type="match status" value="1"/>
</dbReference>
<dbReference type="EMBL" id="CP000774">
    <property type="protein sequence ID" value="ABS64412.1"/>
    <property type="molecule type" value="Genomic_DNA"/>
</dbReference>
<dbReference type="AlphaFoldDB" id="A7HWX9"/>
<dbReference type="EC" id="3.5.3.12" evidence="2"/>
<dbReference type="eggNOG" id="COG2957">
    <property type="taxonomic scope" value="Bacteria"/>
</dbReference>
<keyword evidence="1 2" id="KW-0378">Hydrolase</keyword>
<evidence type="ECO:0000256" key="2">
    <source>
        <dbReference type="HAMAP-Rule" id="MF_01841"/>
    </source>
</evidence>
<dbReference type="InterPro" id="IPR017754">
    <property type="entry name" value="Agmatine_deiminase"/>
</dbReference>
<dbReference type="STRING" id="402881.Plav_2804"/>
<comment type="catalytic activity">
    <reaction evidence="2">
        <text>agmatine + H2O = N-carbamoylputrescine + NH4(+)</text>
        <dbReference type="Rhea" id="RHEA:18037"/>
        <dbReference type="ChEBI" id="CHEBI:15377"/>
        <dbReference type="ChEBI" id="CHEBI:28938"/>
        <dbReference type="ChEBI" id="CHEBI:58145"/>
        <dbReference type="ChEBI" id="CHEBI:58318"/>
        <dbReference type="EC" id="3.5.3.12"/>
    </reaction>
</comment>
<evidence type="ECO:0000313" key="3">
    <source>
        <dbReference type="EMBL" id="ABS64412.1"/>
    </source>
</evidence>
<sequence length="346" mass="38267">MNETRTPADEGLFMPAEWEPHERCWMQWPCRTEVWGERLPQAYAAYAQVARAISSFEPVSMVCKPEDEAQVRLACGRNVETVALPIDDSWARDSGPIFVIDGKGHVAGTHWRFNAWGNAYHNYDADAAVGGVILERLGMRKYQGGMVFEGGSISVDGYGTLLTTEECLLNDNRNPGLTRQQIEEALALNLGVARIIWLDQGLEDDETSGHVDMVASFAGAGRVLLHMPEDKSDPNYARMQENRARLEAVRDARGQKLEVIEIPQPKRNLKREDGRRLCTSYVNAYIANGGVVMPTYEDPNDQKAAAVMAEAFPGRKIVSVPALEIARGGGSIHCITQQQPKGQALK</sequence>
<dbReference type="HOGENOM" id="CLU_037682_0_0_5"/>
<dbReference type="SUPFAM" id="SSF55909">
    <property type="entry name" value="Pentein"/>
    <property type="match status" value="1"/>
</dbReference>
<feature type="active site" description="Amidino-cysteine intermediate" evidence="2">
    <location>
        <position position="334"/>
    </location>
</feature>
<keyword evidence="4" id="KW-1185">Reference proteome</keyword>
<reference evidence="3 4" key="1">
    <citation type="journal article" date="2011" name="Stand. Genomic Sci.">
        <title>Complete genome sequence of Parvibaculum lavamentivorans type strain (DS-1(T)).</title>
        <authorList>
            <person name="Schleheck D."/>
            <person name="Weiss M."/>
            <person name="Pitluck S."/>
            <person name="Bruce D."/>
            <person name="Land M.L."/>
            <person name="Han S."/>
            <person name="Saunders E."/>
            <person name="Tapia R."/>
            <person name="Detter C."/>
            <person name="Brettin T."/>
            <person name="Han J."/>
            <person name="Woyke T."/>
            <person name="Goodwin L."/>
            <person name="Pennacchio L."/>
            <person name="Nolan M."/>
            <person name="Cook A.M."/>
            <person name="Kjelleberg S."/>
            <person name="Thomas T."/>
        </authorList>
    </citation>
    <scope>NUCLEOTIDE SEQUENCE [LARGE SCALE GENOMIC DNA]</scope>
    <source>
        <strain evidence="4">DS-1 / DSM 13023 / NCIMB 13966</strain>
    </source>
</reference>
<name>A7HWX9_PARL1</name>
<protein>
    <recommendedName>
        <fullName evidence="2">Putative agmatine deiminase</fullName>
        <ecNumber evidence="2">3.5.3.12</ecNumber>
    </recommendedName>
    <alternativeName>
        <fullName evidence="2">Agmatine iminohydrolase</fullName>
    </alternativeName>
</protein>
<dbReference type="GO" id="GO:0004668">
    <property type="term" value="F:protein-arginine deiminase activity"/>
    <property type="evidence" value="ECO:0007669"/>
    <property type="project" value="InterPro"/>
</dbReference>
<dbReference type="PANTHER" id="PTHR31377:SF0">
    <property type="entry name" value="AGMATINE DEIMINASE-RELATED"/>
    <property type="match status" value="1"/>
</dbReference>